<name>A0A4Z0GNW6_9BACL</name>
<dbReference type="PANTHER" id="PTHR38459">
    <property type="entry name" value="PROPHAGE BACTOPRENOL-LINKED GLUCOSE TRANSLOCASE HOMOLOG"/>
    <property type="match status" value="1"/>
</dbReference>
<evidence type="ECO:0000256" key="3">
    <source>
        <dbReference type="ARBA" id="ARBA00022692"/>
    </source>
</evidence>
<keyword evidence="9" id="KW-1185">Reference proteome</keyword>
<evidence type="ECO:0000256" key="5">
    <source>
        <dbReference type="ARBA" id="ARBA00023136"/>
    </source>
</evidence>
<organism evidence="8 9">
    <name type="scientific">Sporolactobacillus shoreae</name>
    <dbReference type="NCBI Taxonomy" id="1465501"/>
    <lineage>
        <taxon>Bacteria</taxon>
        <taxon>Bacillati</taxon>
        <taxon>Bacillota</taxon>
        <taxon>Bacilli</taxon>
        <taxon>Bacillales</taxon>
        <taxon>Sporolactobacillaceae</taxon>
        <taxon>Sporolactobacillus</taxon>
    </lineage>
</organism>
<dbReference type="OrthoDB" id="9812049at2"/>
<dbReference type="Proteomes" id="UP000298347">
    <property type="component" value="Unassembled WGS sequence"/>
</dbReference>
<protein>
    <submittedName>
        <fullName evidence="8">GtrA family protein</fullName>
    </submittedName>
</protein>
<dbReference type="InterPro" id="IPR007267">
    <property type="entry name" value="GtrA_DPMS_TM"/>
</dbReference>
<evidence type="ECO:0000256" key="4">
    <source>
        <dbReference type="ARBA" id="ARBA00022989"/>
    </source>
</evidence>
<feature type="domain" description="GtrA/DPMS transmembrane" evidence="7">
    <location>
        <begin position="6"/>
        <end position="132"/>
    </location>
</feature>
<evidence type="ECO:0000313" key="8">
    <source>
        <dbReference type="EMBL" id="TGA97604.1"/>
    </source>
</evidence>
<feature type="transmembrane region" description="Helical" evidence="6">
    <location>
        <begin position="75"/>
        <end position="97"/>
    </location>
</feature>
<proteinExistence type="inferred from homology"/>
<evidence type="ECO:0000256" key="6">
    <source>
        <dbReference type="SAM" id="Phobius"/>
    </source>
</evidence>
<comment type="subcellular location">
    <subcellularLocation>
        <location evidence="1">Membrane</location>
        <topology evidence="1">Multi-pass membrane protein</topology>
    </subcellularLocation>
</comment>
<sequence length="141" mass="16083">MFQFTQFSLIGMINAVIDLGSLNILIILFPTKVHALLVFYNTIAYGLTMICSYLLNSRITFKTHSDQTLRQKLLFLIVVLIGFVVSNLIFISGLYITDDVLSNRIVAQNVSKLLSMAISSLTTFFLLKHFVFKRKQQQSRI</sequence>
<reference evidence="8 9" key="1">
    <citation type="journal article" date="2015" name="Int. J. Syst. Evol. Microbiol.">
        <title>Sporolactobacillus shoreae sp. nov. and Sporolactobacillus spathodeae sp. nov., two spore-forming lactic acid bacteria isolated from tree barks in Thailand.</title>
        <authorList>
            <person name="Thamacharoensuk T."/>
            <person name="Kitahara M."/>
            <person name="Ohkuma M."/>
            <person name="Thongchul N."/>
            <person name="Tanasupawat S."/>
        </authorList>
    </citation>
    <scope>NUCLEOTIDE SEQUENCE [LARGE SCALE GENOMIC DNA]</scope>
    <source>
        <strain evidence="8 9">BK92</strain>
    </source>
</reference>
<gene>
    <name evidence="8" type="ORF">E4665_10860</name>
</gene>
<dbReference type="AlphaFoldDB" id="A0A4Z0GNW6"/>
<dbReference type="RefSeq" id="WP_135348814.1">
    <property type="nucleotide sequence ID" value="NZ_SRJD01000012.1"/>
</dbReference>
<dbReference type="GO" id="GO:0005886">
    <property type="term" value="C:plasma membrane"/>
    <property type="evidence" value="ECO:0007669"/>
    <property type="project" value="TreeGrafter"/>
</dbReference>
<dbReference type="PANTHER" id="PTHR38459:SF1">
    <property type="entry name" value="PROPHAGE BACTOPRENOL-LINKED GLUCOSE TRANSLOCASE HOMOLOG"/>
    <property type="match status" value="1"/>
</dbReference>
<keyword evidence="3 6" id="KW-0812">Transmembrane</keyword>
<evidence type="ECO:0000259" key="7">
    <source>
        <dbReference type="Pfam" id="PF04138"/>
    </source>
</evidence>
<dbReference type="Pfam" id="PF04138">
    <property type="entry name" value="GtrA_DPMS_TM"/>
    <property type="match status" value="1"/>
</dbReference>
<accession>A0A4Z0GNW6</accession>
<feature type="transmembrane region" description="Helical" evidence="6">
    <location>
        <begin position="7"/>
        <end position="29"/>
    </location>
</feature>
<keyword evidence="5 6" id="KW-0472">Membrane</keyword>
<evidence type="ECO:0000256" key="1">
    <source>
        <dbReference type="ARBA" id="ARBA00004141"/>
    </source>
</evidence>
<dbReference type="InterPro" id="IPR051401">
    <property type="entry name" value="GtrA_CellWall_Glycosyl"/>
</dbReference>
<comment type="caution">
    <text evidence="8">The sequence shown here is derived from an EMBL/GenBank/DDBJ whole genome shotgun (WGS) entry which is preliminary data.</text>
</comment>
<feature type="transmembrane region" description="Helical" evidence="6">
    <location>
        <begin position="35"/>
        <end position="55"/>
    </location>
</feature>
<keyword evidence="4 6" id="KW-1133">Transmembrane helix</keyword>
<dbReference type="GO" id="GO:0000271">
    <property type="term" value="P:polysaccharide biosynthetic process"/>
    <property type="evidence" value="ECO:0007669"/>
    <property type="project" value="InterPro"/>
</dbReference>
<dbReference type="EMBL" id="SRJD01000012">
    <property type="protein sequence ID" value="TGA97604.1"/>
    <property type="molecule type" value="Genomic_DNA"/>
</dbReference>
<feature type="transmembrane region" description="Helical" evidence="6">
    <location>
        <begin position="113"/>
        <end position="132"/>
    </location>
</feature>
<evidence type="ECO:0000256" key="2">
    <source>
        <dbReference type="ARBA" id="ARBA00009399"/>
    </source>
</evidence>
<comment type="similarity">
    <text evidence="2">Belongs to the GtrA family.</text>
</comment>
<evidence type="ECO:0000313" key="9">
    <source>
        <dbReference type="Proteomes" id="UP000298347"/>
    </source>
</evidence>